<dbReference type="PROSITE" id="PS51273">
    <property type="entry name" value="GATASE_TYPE_1"/>
    <property type="match status" value="1"/>
</dbReference>
<dbReference type="Gene3D" id="3.40.50.880">
    <property type="match status" value="1"/>
</dbReference>
<evidence type="ECO:0000313" key="2">
    <source>
        <dbReference type="EMBL" id="ANP71196.1"/>
    </source>
</evidence>
<dbReference type="InterPro" id="IPR017926">
    <property type="entry name" value="GATASE"/>
</dbReference>
<protein>
    <submittedName>
        <fullName evidence="2">Class I glutamine amidotransferase</fullName>
    </submittedName>
</protein>
<dbReference type="Pfam" id="PF00117">
    <property type="entry name" value="GATase"/>
    <property type="match status" value="1"/>
</dbReference>
<dbReference type="PANTHER" id="PTHR42695">
    <property type="entry name" value="GLUTAMINE AMIDOTRANSFERASE YLR126C-RELATED"/>
    <property type="match status" value="1"/>
</dbReference>
<dbReference type="InterPro" id="IPR029062">
    <property type="entry name" value="Class_I_gatase-like"/>
</dbReference>
<organism evidence="2 3">
    <name type="scientific">Cryobacterium arcticum</name>
    <dbReference type="NCBI Taxonomy" id="670052"/>
    <lineage>
        <taxon>Bacteria</taxon>
        <taxon>Bacillati</taxon>
        <taxon>Actinomycetota</taxon>
        <taxon>Actinomycetes</taxon>
        <taxon>Micrococcales</taxon>
        <taxon>Microbacteriaceae</taxon>
        <taxon>Cryobacterium</taxon>
    </lineage>
</organism>
<evidence type="ECO:0000313" key="3">
    <source>
        <dbReference type="Proteomes" id="UP000092582"/>
    </source>
</evidence>
<dbReference type="GO" id="GO:0005829">
    <property type="term" value="C:cytosol"/>
    <property type="evidence" value="ECO:0007669"/>
    <property type="project" value="TreeGrafter"/>
</dbReference>
<dbReference type="STRING" id="670052.PA27867_0222"/>
<sequence length="249" mass="26671">MSAGPVALVLRHADDIHLGNLEPVLIEHGYSVRYVDTLTDGVRQIDPAEADLLVVLGGEMGVYQTDQFPVLADEVGLLAGRLAARRPIFGVCLGAQLMASALGSPVYRGPSNEIGFRLVQPTEAGLDSPLRYVSGIPVMQWHSDTFDLPEGTTRLAGSDAYGNEAFAIEDWALAVQFHPELTAEMHETWLASSTVELDAEGLDADTLRRDRAEHSDAMQAASRALFSEWLAALPGGAQPGGAADPRRTP</sequence>
<evidence type="ECO:0000259" key="1">
    <source>
        <dbReference type="Pfam" id="PF00117"/>
    </source>
</evidence>
<reference evidence="2 3" key="1">
    <citation type="submission" date="2016-06" db="EMBL/GenBank/DDBJ databases">
        <title>Genome sequencing of Cryobacterium arcticum PAMC 27867.</title>
        <authorList>
            <person name="Lee J."/>
            <person name="Kim O.-S."/>
        </authorList>
    </citation>
    <scope>NUCLEOTIDE SEQUENCE [LARGE SCALE GENOMIC DNA]</scope>
    <source>
        <strain evidence="2 3">PAMC 27867</strain>
    </source>
</reference>
<dbReference type="InterPro" id="IPR044992">
    <property type="entry name" value="ChyE-like"/>
</dbReference>
<dbReference type="OrthoDB" id="5196541at2"/>
<keyword evidence="2" id="KW-0808">Transferase</keyword>
<dbReference type="AlphaFoldDB" id="A0A1B1BFC5"/>
<dbReference type="KEGG" id="cart:PA27867_0222"/>
<dbReference type="CDD" id="cd01741">
    <property type="entry name" value="GATase1_1"/>
    <property type="match status" value="1"/>
</dbReference>
<gene>
    <name evidence="2" type="ORF">PA27867_0222</name>
</gene>
<name>A0A1B1BFC5_9MICO</name>
<keyword evidence="2" id="KW-0315">Glutamine amidotransferase</keyword>
<dbReference type="EMBL" id="CP016282">
    <property type="protein sequence ID" value="ANP71196.1"/>
    <property type="molecule type" value="Genomic_DNA"/>
</dbReference>
<dbReference type="PANTHER" id="PTHR42695:SF5">
    <property type="entry name" value="GLUTAMINE AMIDOTRANSFERASE YLR126C-RELATED"/>
    <property type="match status" value="1"/>
</dbReference>
<dbReference type="GO" id="GO:0016740">
    <property type="term" value="F:transferase activity"/>
    <property type="evidence" value="ECO:0007669"/>
    <property type="project" value="UniProtKB-KW"/>
</dbReference>
<dbReference type="RefSeq" id="WP_066592022.1">
    <property type="nucleotide sequence ID" value="NZ_CP016282.1"/>
</dbReference>
<feature type="domain" description="Glutamine amidotransferase" evidence="1">
    <location>
        <begin position="21"/>
        <end position="188"/>
    </location>
</feature>
<accession>A0A1B1BFC5</accession>
<dbReference type="Proteomes" id="UP000092582">
    <property type="component" value="Chromosome 1"/>
</dbReference>
<proteinExistence type="predicted"/>
<keyword evidence="3" id="KW-1185">Reference proteome</keyword>
<dbReference type="SUPFAM" id="SSF52317">
    <property type="entry name" value="Class I glutamine amidotransferase-like"/>
    <property type="match status" value="1"/>
</dbReference>